<protein>
    <submittedName>
        <fullName evidence="1">Uncharacterized protein</fullName>
    </submittedName>
</protein>
<keyword evidence="2" id="KW-1185">Reference proteome</keyword>
<dbReference type="AlphaFoldDB" id="A0A4Y2LYS8"/>
<dbReference type="Proteomes" id="UP000499080">
    <property type="component" value="Unassembled WGS sequence"/>
</dbReference>
<proteinExistence type="predicted"/>
<gene>
    <name evidence="1" type="ORF">AVEN_149224_1</name>
</gene>
<accession>A0A4Y2LYS8</accession>
<sequence length="92" mass="10133">MLPAAVALYAGRRTESGKRLQTVHCKHRCNRKHTDSRCAPSQHRDGAYQEMKFSVILCSVTTKKQAQHPTLSSSCSIADCPKTVCFPCAPQA</sequence>
<name>A0A4Y2LYS8_ARAVE</name>
<evidence type="ECO:0000313" key="2">
    <source>
        <dbReference type="Proteomes" id="UP000499080"/>
    </source>
</evidence>
<reference evidence="1 2" key="1">
    <citation type="journal article" date="2019" name="Sci. Rep.">
        <title>Orb-weaving spider Araneus ventricosus genome elucidates the spidroin gene catalogue.</title>
        <authorList>
            <person name="Kono N."/>
            <person name="Nakamura H."/>
            <person name="Ohtoshi R."/>
            <person name="Moran D.A.P."/>
            <person name="Shinohara A."/>
            <person name="Yoshida Y."/>
            <person name="Fujiwara M."/>
            <person name="Mori M."/>
            <person name="Tomita M."/>
            <person name="Arakawa K."/>
        </authorList>
    </citation>
    <scope>NUCLEOTIDE SEQUENCE [LARGE SCALE GENOMIC DNA]</scope>
</reference>
<comment type="caution">
    <text evidence="1">The sequence shown here is derived from an EMBL/GenBank/DDBJ whole genome shotgun (WGS) entry which is preliminary data.</text>
</comment>
<organism evidence="1 2">
    <name type="scientific">Araneus ventricosus</name>
    <name type="common">Orbweaver spider</name>
    <name type="synonym">Epeira ventricosa</name>
    <dbReference type="NCBI Taxonomy" id="182803"/>
    <lineage>
        <taxon>Eukaryota</taxon>
        <taxon>Metazoa</taxon>
        <taxon>Ecdysozoa</taxon>
        <taxon>Arthropoda</taxon>
        <taxon>Chelicerata</taxon>
        <taxon>Arachnida</taxon>
        <taxon>Araneae</taxon>
        <taxon>Araneomorphae</taxon>
        <taxon>Entelegynae</taxon>
        <taxon>Araneoidea</taxon>
        <taxon>Araneidae</taxon>
        <taxon>Araneus</taxon>
    </lineage>
</organism>
<evidence type="ECO:0000313" key="1">
    <source>
        <dbReference type="EMBL" id="GBN19968.1"/>
    </source>
</evidence>
<dbReference type="EMBL" id="BGPR01006549">
    <property type="protein sequence ID" value="GBN19968.1"/>
    <property type="molecule type" value="Genomic_DNA"/>
</dbReference>